<reference evidence="2" key="1">
    <citation type="submission" date="2010-08" db="EMBL/GenBank/DDBJ databases">
        <authorList>
            <consortium name="Caenorhabditis japonica Sequencing Consortium"/>
            <person name="Wilson R.K."/>
        </authorList>
    </citation>
    <scope>NUCLEOTIDE SEQUENCE [LARGE SCALE GENOMIC DNA]</scope>
    <source>
        <strain evidence="2">DF5081</strain>
    </source>
</reference>
<sequence>IVIDLPGKSTMVESTGYAIKMKNSKMVLRTFLEHDVASACPMEPKSVLKSLPKVAKPDQKKPIDEYVKLHL</sequence>
<organism evidence="1 2">
    <name type="scientific">Caenorhabditis japonica</name>
    <dbReference type="NCBI Taxonomy" id="281687"/>
    <lineage>
        <taxon>Eukaryota</taxon>
        <taxon>Metazoa</taxon>
        <taxon>Ecdysozoa</taxon>
        <taxon>Nematoda</taxon>
        <taxon>Chromadorea</taxon>
        <taxon>Rhabditida</taxon>
        <taxon>Rhabditina</taxon>
        <taxon>Rhabditomorpha</taxon>
        <taxon>Rhabditoidea</taxon>
        <taxon>Rhabditidae</taxon>
        <taxon>Peloderinae</taxon>
        <taxon>Caenorhabditis</taxon>
    </lineage>
</organism>
<accession>A0A8R1EKZ2</accession>
<keyword evidence="2" id="KW-1185">Reference proteome</keyword>
<name>A0A8R1EKZ2_CAEJA</name>
<dbReference type="EnsemblMetazoa" id="CJA36219.1">
    <property type="protein sequence ID" value="CJA36219.1"/>
    <property type="gene ID" value="WBGene00212066"/>
</dbReference>
<reference evidence="1" key="2">
    <citation type="submission" date="2022-06" db="UniProtKB">
        <authorList>
            <consortium name="EnsemblMetazoa"/>
        </authorList>
    </citation>
    <scope>IDENTIFICATION</scope>
    <source>
        <strain evidence="1">DF5081</strain>
    </source>
</reference>
<protein>
    <submittedName>
        <fullName evidence="1">Uncharacterized protein</fullName>
    </submittedName>
</protein>
<proteinExistence type="predicted"/>
<evidence type="ECO:0000313" key="2">
    <source>
        <dbReference type="Proteomes" id="UP000005237"/>
    </source>
</evidence>
<dbReference type="AlphaFoldDB" id="A0A8R1EKZ2"/>
<evidence type="ECO:0000313" key="1">
    <source>
        <dbReference type="EnsemblMetazoa" id="CJA36219.1"/>
    </source>
</evidence>
<dbReference type="Proteomes" id="UP000005237">
    <property type="component" value="Unassembled WGS sequence"/>
</dbReference>